<dbReference type="AlphaFoldDB" id="A0A1J4K0E0"/>
<dbReference type="GO" id="GO:0010468">
    <property type="term" value="P:regulation of gene expression"/>
    <property type="evidence" value="ECO:0007669"/>
    <property type="project" value="TreeGrafter"/>
</dbReference>
<dbReference type="VEuPathDB" id="TrichDB:TRFO_27559"/>
<protein>
    <submittedName>
        <fullName evidence="4">TPR Domain containing protein</fullName>
    </submittedName>
</protein>
<dbReference type="PANTHER" id="PTHR14017:SF1">
    <property type="entry name" value="LD02225P"/>
    <property type="match status" value="1"/>
</dbReference>
<dbReference type="EMBL" id="MLAK01000778">
    <property type="protein sequence ID" value="OHT04881.1"/>
    <property type="molecule type" value="Genomic_DNA"/>
</dbReference>
<keyword evidence="5" id="KW-1185">Reference proteome</keyword>
<dbReference type="Pfam" id="PF13181">
    <property type="entry name" value="TPR_8"/>
    <property type="match status" value="2"/>
</dbReference>
<keyword evidence="2" id="KW-0539">Nucleus</keyword>
<accession>A0A1J4K0E0</accession>
<dbReference type="InterPro" id="IPR051630">
    <property type="entry name" value="Corepressor-Demethylase"/>
</dbReference>
<dbReference type="GO" id="GO:0000978">
    <property type="term" value="F:RNA polymerase II cis-regulatory region sequence-specific DNA binding"/>
    <property type="evidence" value="ECO:0007669"/>
    <property type="project" value="TreeGrafter"/>
</dbReference>
<gene>
    <name evidence="4" type="ORF">TRFO_27559</name>
</gene>
<dbReference type="OrthoDB" id="418911at2759"/>
<dbReference type="GO" id="GO:0031490">
    <property type="term" value="F:chromatin DNA binding"/>
    <property type="evidence" value="ECO:0007669"/>
    <property type="project" value="TreeGrafter"/>
</dbReference>
<dbReference type="GeneID" id="94840334"/>
<reference evidence="4" key="1">
    <citation type="submission" date="2016-10" db="EMBL/GenBank/DDBJ databases">
        <authorList>
            <person name="Benchimol M."/>
            <person name="Almeida L.G."/>
            <person name="Vasconcelos A.T."/>
            <person name="Perreira-Neves A."/>
            <person name="Rosa I.A."/>
            <person name="Tasca T."/>
            <person name="Bogo M.R."/>
            <person name="de Souza W."/>
        </authorList>
    </citation>
    <scope>NUCLEOTIDE SEQUENCE [LARGE SCALE GENOMIC DNA]</scope>
    <source>
        <strain evidence="4">K</strain>
    </source>
</reference>
<evidence type="ECO:0000256" key="2">
    <source>
        <dbReference type="ARBA" id="ARBA00023242"/>
    </source>
</evidence>
<comment type="subcellular location">
    <subcellularLocation>
        <location evidence="1">Nucleus</location>
    </subcellularLocation>
</comment>
<proteinExistence type="predicted"/>
<sequence>MPLEIQLFEVLPKKRRVSQKVTVLMNSSESLSFKLTESLTGACKELEKTWGQLADLGDLFNNQEITNFAQTRLISYNPSTHLSSASEDVNKAMELITKKICNVIAKIEKENENIKMWIILGHCYALLSDFPNAYSSYSRVLRIDPNCKDVYFLYGIASVRLHFNFLNDARIFFNKIVSNSSLPESSDIRLRYALLCRNLGDYNKALAELESLITNPPPGLSGDDITFQIAFTHQLANRNDRARGMYNSLYQQHPDSVDIIHQYVWFLSLQNDPHSLDAAETLIEESKLDDPMLKFVMARIMMKRGDMNAAYGKYCDCIGYWSDSPLFWCGLGVLYFKNEQLQDAIVAFQRALYLKGELVEAWANLGLIFELRDNREDAIKIYNAAIGRCGENPKFTERLKNLNIPSGRRQNSNVILEINDSRYFVQVAEKIANQYIADSPYIPVEQVGLDSSKADVVDALVGHHRSLF</sequence>
<evidence type="ECO:0000313" key="5">
    <source>
        <dbReference type="Proteomes" id="UP000179807"/>
    </source>
</evidence>
<evidence type="ECO:0000313" key="4">
    <source>
        <dbReference type="EMBL" id="OHT04881.1"/>
    </source>
</evidence>
<dbReference type="SUPFAM" id="SSF48452">
    <property type="entry name" value="TPR-like"/>
    <property type="match status" value="1"/>
</dbReference>
<dbReference type="Proteomes" id="UP000179807">
    <property type="component" value="Unassembled WGS sequence"/>
</dbReference>
<keyword evidence="3" id="KW-0802">TPR repeat</keyword>
<comment type="caution">
    <text evidence="4">The sequence shown here is derived from an EMBL/GenBank/DDBJ whole genome shotgun (WGS) entry which is preliminary data.</text>
</comment>
<evidence type="ECO:0000256" key="1">
    <source>
        <dbReference type="ARBA" id="ARBA00004123"/>
    </source>
</evidence>
<dbReference type="Pfam" id="PF13174">
    <property type="entry name" value="TPR_6"/>
    <property type="match status" value="1"/>
</dbReference>
<dbReference type="Gene3D" id="1.25.40.10">
    <property type="entry name" value="Tetratricopeptide repeat domain"/>
    <property type="match status" value="2"/>
</dbReference>
<feature type="repeat" description="TPR" evidence="3">
    <location>
        <begin position="114"/>
        <end position="147"/>
    </location>
</feature>
<evidence type="ECO:0000256" key="3">
    <source>
        <dbReference type="PROSITE-ProRule" id="PRU00339"/>
    </source>
</evidence>
<dbReference type="SMART" id="SM00028">
    <property type="entry name" value="TPR"/>
    <property type="match status" value="3"/>
</dbReference>
<dbReference type="PANTHER" id="PTHR14017">
    <property type="entry name" value="LYSINE-SPECIFIC DEMETHYLASE"/>
    <property type="match status" value="1"/>
</dbReference>
<organism evidence="4 5">
    <name type="scientific">Tritrichomonas foetus</name>
    <dbReference type="NCBI Taxonomy" id="1144522"/>
    <lineage>
        <taxon>Eukaryota</taxon>
        <taxon>Metamonada</taxon>
        <taxon>Parabasalia</taxon>
        <taxon>Tritrichomonadida</taxon>
        <taxon>Tritrichomonadidae</taxon>
        <taxon>Tritrichomonas</taxon>
    </lineage>
</organism>
<dbReference type="RefSeq" id="XP_068358017.1">
    <property type="nucleotide sequence ID" value="XM_068505630.1"/>
</dbReference>
<dbReference type="Pfam" id="PF00515">
    <property type="entry name" value="TPR_1"/>
    <property type="match status" value="1"/>
</dbReference>
<name>A0A1J4K0E0_9EUKA</name>
<dbReference type="GO" id="GO:0005634">
    <property type="term" value="C:nucleus"/>
    <property type="evidence" value="ECO:0007669"/>
    <property type="project" value="UniProtKB-SubCell"/>
</dbReference>
<dbReference type="InterPro" id="IPR019734">
    <property type="entry name" value="TPR_rpt"/>
</dbReference>
<dbReference type="InterPro" id="IPR011990">
    <property type="entry name" value="TPR-like_helical_dom_sf"/>
</dbReference>
<feature type="repeat" description="TPR" evidence="3">
    <location>
        <begin position="325"/>
        <end position="358"/>
    </location>
</feature>
<dbReference type="PROSITE" id="PS50005">
    <property type="entry name" value="TPR"/>
    <property type="match status" value="2"/>
</dbReference>